<dbReference type="AlphaFoldDB" id="A0A6C0QMU9"/>
<proteinExistence type="inferred from homology"/>
<dbReference type="InterPro" id="IPR016117">
    <property type="entry name" value="ArgJ-like_dom_sf"/>
</dbReference>
<reference evidence="2 3" key="1">
    <citation type="journal article" date="2020" name="Int. J. Med. Microbiol.">
        <title>Discovery of Paenibacillus larvae ERIC V: Phenotypic and genomic comparison to genotypes ERIC I-IV reveal different inventories of virulence factors which correlate with epidemiological prevalences of American Foulbrood.</title>
        <authorList>
            <person name="Beims H."/>
            <person name="Bunk B."/>
            <person name="Erler S."/>
            <person name="Mohr K.I."/>
            <person name="Sproer C."/>
            <person name="Pradella S."/>
            <person name="Gunther G."/>
            <person name="Rohde M."/>
            <person name="von der Ohe W."/>
            <person name="Steinert M."/>
        </authorList>
    </citation>
    <scope>NUCLEOTIDE SEQUENCE [LARGE SCALE GENOMIC DNA]</scope>
    <source>
        <strain evidence="2">Eric_V</strain>
    </source>
</reference>
<dbReference type="PANTHER" id="PTHR36512:SF3">
    <property type="entry name" value="BLR5678 PROTEIN"/>
    <property type="match status" value="1"/>
</dbReference>
<evidence type="ECO:0000313" key="3">
    <source>
        <dbReference type="Proteomes" id="UP000464330"/>
    </source>
</evidence>
<name>A0A6C0QMU9_9BACL</name>
<sequence>MTKTQLKKVAGMSHDGLARSIYPVHTMHDGDTVFAASTDGVDMPTDIVGALSAEVLAKAVLSAVRQAQSAGGLKASRMYMSNYTGMAYLELETGTTPKYSSIVRPFLAIFWASSIPK</sequence>
<evidence type="ECO:0000313" key="2">
    <source>
        <dbReference type="EMBL" id="QHZ49751.1"/>
    </source>
</evidence>
<dbReference type="Gene3D" id="3.60.70.12">
    <property type="entry name" value="L-amino peptidase D-ALA esterase/amidase"/>
    <property type="match status" value="1"/>
</dbReference>
<comment type="similarity">
    <text evidence="1">Belongs to the peptidase S58 family.</text>
</comment>
<accession>A0A6C0QMU9</accession>
<protein>
    <submittedName>
        <fullName evidence="2">Putative peptidase</fullName>
    </submittedName>
</protein>
<dbReference type="RefSeq" id="WP_327194549.1">
    <property type="nucleotide sequence ID" value="NZ_CP019651.1"/>
</dbReference>
<evidence type="ECO:0000256" key="1">
    <source>
        <dbReference type="ARBA" id="ARBA00007068"/>
    </source>
</evidence>
<dbReference type="PANTHER" id="PTHR36512">
    <property type="entry name" value="D-AMINOPEPTIDASE"/>
    <property type="match status" value="1"/>
</dbReference>
<dbReference type="GO" id="GO:0004177">
    <property type="term" value="F:aminopeptidase activity"/>
    <property type="evidence" value="ECO:0007669"/>
    <property type="project" value="TreeGrafter"/>
</dbReference>
<dbReference type="Proteomes" id="UP000464330">
    <property type="component" value="Chromosome"/>
</dbReference>
<dbReference type="EMBL" id="CP019717">
    <property type="protein sequence ID" value="QHZ49751.1"/>
    <property type="molecule type" value="Genomic_DNA"/>
</dbReference>
<gene>
    <name evidence="2" type="ORF">ERICV_00562</name>
</gene>
<dbReference type="InterPro" id="IPR005321">
    <property type="entry name" value="Peptidase_S58_DmpA"/>
</dbReference>
<dbReference type="Pfam" id="PF03576">
    <property type="entry name" value="Peptidase_S58"/>
    <property type="match status" value="1"/>
</dbReference>
<dbReference type="SUPFAM" id="SSF56266">
    <property type="entry name" value="DmpA/ArgJ-like"/>
    <property type="match status" value="1"/>
</dbReference>
<organism evidence="2 3">
    <name type="scientific">Paenibacillus larvae subsp. larvae</name>
    <dbReference type="NCBI Taxonomy" id="147375"/>
    <lineage>
        <taxon>Bacteria</taxon>
        <taxon>Bacillati</taxon>
        <taxon>Bacillota</taxon>
        <taxon>Bacilli</taxon>
        <taxon>Bacillales</taxon>
        <taxon>Paenibacillaceae</taxon>
        <taxon>Paenibacillus</taxon>
    </lineage>
</organism>